<dbReference type="Pfam" id="PF13181">
    <property type="entry name" value="TPR_8"/>
    <property type="match status" value="1"/>
</dbReference>
<sequence>WLKKQAEARRLTGFVAEDLRPEENDPQWLLDKGQSFYKYKNYLGAVSAYTHAIGLCEKMPELYVARSTAQIALGNHRRVIKDTTKALELLRPHTESNSNMRFDCYYNRGQALLKLGLVRAAESDLEEAVALRPDHQQCRQLFYKVELMDEPVPESLPERSFIEPQDLN</sequence>
<gene>
    <name evidence="2" type="ORF">AAG570_013751</name>
</gene>
<evidence type="ECO:0000256" key="1">
    <source>
        <dbReference type="PROSITE-ProRule" id="PRU00339"/>
    </source>
</evidence>
<keyword evidence="3" id="KW-1185">Reference proteome</keyword>
<evidence type="ECO:0000313" key="2">
    <source>
        <dbReference type="EMBL" id="KAL1129222.1"/>
    </source>
</evidence>
<dbReference type="PANTHER" id="PTHR46492:SF1">
    <property type="entry name" value="DYNEIN AXONEMAL ASSEMBLY FACTOR 4"/>
    <property type="match status" value="1"/>
</dbReference>
<dbReference type="PANTHER" id="PTHR46492">
    <property type="entry name" value="DYNEIN ASSEMBLY FACTOR 4, AXONEMAL"/>
    <property type="match status" value="1"/>
</dbReference>
<dbReference type="InterPro" id="IPR011990">
    <property type="entry name" value="TPR-like_helical_dom_sf"/>
</dbReference>
<dbReference type="Proteomes" id="UP001558652">
    <property type="component" value="Unassembled WGS sequence"/>
</dbReference>
<dbReference type="SUPFAM" id="SSF48452">
    <property type="entry name" value="TPR-like"/>
    <property type="match status" value="1"/>
</dbReference>
<dbReference type="InterPro" id="IPR052004">
    <property type="entry name" value="Dynein_assembly_factor_4"/>
</dbReference>
<dbReference type="PROSITE" id="PS50005">
    <property type="entry name" value="TPR"/>
    <property type="match status" value="1"/>
</dbReference>
<organism evidence="2 3">
    <name type="scientific">Ranatra chinensis</name>
    <dbReference type="NCBI Taxonomy" id="642074"/>
    <lineage>
        <taxon>Eukaryota</taxon>
        <taxon>Metazoa</taxon>
        <taxon>Ecdysozoa</taxon>
        <taxon>Arthropoda</taxon>
        <taxon>Hexapoda</taxon>
        <taxon>Insecta</taxon>
        <taxon>Pterygota</taxon>
        <taxon>Neoptera</taxon>
        <taxon>Paraneoptera</taxon>
        <taxon>Hemiptera</taxon>
        <taxon>Heteroptera</taxon>
        <taxon>Panheteroptera</taxon>
        <taxon>Nepomorpha</taxon>
        <taxon>Nepidae</taxon>
        <taxon>Ranatrinae</taxon>
        <taxon>Ranatra</taxon>
    </lineage>
</organism>
<reference evidence="2 3" key="1">
    <citation type="submission" date="2024-07" db="EMBL/GenBank/DDBJ databases">
        <title>Chromosome-level genome assembly of the water stick insect Ranatra chinensis (Heteroptera: Nepidae).</title>
        <authorList>
            <person name="Liu X."/>
        </authorList>
    </citation>
    <scope>NUCLEOTIDE SEQUENCE [LARGE SCALE GENOMIC DNA]</scope>
    <source>
        <strain evidence="2">Cailab_2021Rc</strain>
        <tissue evidence="2">Muscle</tissue>
    </source>
</reference>
<feature type="non-terminal residue" evidence="2">
    <location>
        <position position="1"/>
    </location>
</feature>
<keyword evidence="1" id="KW-0802">TPR repeat</keyword>
<dbReference type="EMBL" id="JBFDAA010000009">
    <property type="protein sequence ID" value="KAL1129222.1"/>
    <property type="molecule type" value="Genomic_DNA"/>
</dbReference>
<proteinExistence type="predicted"/>
<dbReference type="AlphaFoldDB" id="A0ABD0YPP7"/>
<feature type="repeat" description="TPR" evidence="1">
    <location>
        <begin position="102"/>
        <end position="135"/>
    </location>
</feature>
<accession>A0ABD0YPP7</accession>
<dbReference type="InterPro" id="IPR019734">
    <property type="entry name" value="TPR_rpt"/>
</dbReference>
<protein>
    <submittedName>
        <fullName evidence="2">Uncharacterized protein</fullName>
    </submittedName>
</protein>
<dbReference type="Gene3D" id="1.25.40.10">
    <property type="entry name" value="Tetratricopeptide repeat domain"/>
    <property type="match status" value="1"/>
</dbReference>
<comment type="caution">
    <text evidence="2">The sequence shown here is derived from an EMBL/GenBank/DDBJ whole genome shotgun (WGS) entry which is preliminary data.</text>
</comment>
<evidence type="ECO:0000313" key="3">
    <source>
        <dbReference type="Proteomes" id="UP001558652"/>
    </source>
</evidence>
<dbReference type="SMART" id="SM00028">
    <property type="entry name" value="TPR"/>
    <property type="match status" value="3"/>
</dbReference>
<name>A0ABD0YPP7_9HEMI</name>